<dbReference type="RefSeq" id="XP_005709995.1">
    <property type="nucleotide sequence ID" value="XM_005709938.1"/>
</dbReference>
<dbReference type="GO" id="GO:0016197">
    <property type="term" value="P:endosomal transport"/>
    <property type="evidence" value="ECO:0007669"/>
    <property type="project" value="TreeGrafter"/>
</dbReference>
<dbReference type="InterPro" id="IPR003959">
    <property type="entry name" value="ATPase_AAA_core"/>
</dbReference>
<accession>R7QQE1</accession>
<comment type="similarity">
    <text evidence="2 7">Belongs to the AAA ATPase family.</text>
</comment>
<dbReference type="Gramene" id="CDF39701">
    <property type="protein sequence ID" value="CDF39701"/>
    <property type="gene ID" value="CHC_T00006748001"/>
</dbReference>
<keyword evidence="12" id="KW-1185">Reference proteome</keyword>
<evidence type="ECO:0000256" key="8">
    <source>
        <dbReference type="SAM" id="MobiDB-lite"/>
    </source>
</evidence>
<evidence type="ECO:0000256" key="5">
    <source>
        <dbReference type="ARBA" id="ARBA00022840"/>
    </source>
</evidence>
<name>R7QQE1_CHOCR</name>
<dbReference type="SMART" id="SM00745">
    <property type="entry name" value="MIT"/>
    <property type="match status" value="1"/>
</dbReference>
<dbReference type="InterPro" id="IPR003593">
    <property type="entry name" value="AAA+_ATPase"/>
</dbReference>
<evidence type="ECO:0000256" key="2">
    <source>
        <dbReference type="ARBA" id="ARBA00006914"/>
    </source>
</evidence>
<dbReference type="InterPro" id="IPR015415">
    <property type="entry name" value="Spast_Vps4_C"/>
</dbReference>
<proteinExistence type="inferred from homology"/>
<feature type="region of interest" description="Disordered" evidence="8">
    <location>
        <begin position="92"/>
        <end position="137"/>
    </location>
</feature>
<keyword evidence="3 7" id="KW-0547">Nucleotide-binding</keyword>
<evidence type="ECO:0000256" key="6">
    <source>
        <dbReference type="ARBA" id="ARBA00023136"/>
    </source>
</evidence>
<dbReference type="Pfam" id="PF04212">
    <property type="entry name" value="MIT"/>
    <property type="match status" value="1"/>
</dbReference>
<dbReference type="InterPro" id="IPR050304">
    <property type="entry name" value="MT-severing_AAA_ATPase"/>
</dbReference>
<dbReference type="Gene3D" id="1.20.58.80">
    <property type="entry name" value="Phosphotransferase system, lactose/cellobiose-type IIA subunit"/>
    <property type="match status" value="1"/>
</dbReference>
<dbReference type="InterPro" id="IPR003960">
    <property type="entry name" value="ATPase_AAA_CS"/>
</dbReference>
<feature type="domain" description="MIT" evidence="10">
    <location>
        <begin position="13"/>
        <end position="87"/>
    </location>
</feature>
<comment type="subcellular location">
    <subcellularLocation>
        <location evidence="1">Endosome membrane</location>
        <topology evidence="1">Peripheral membrane protein</topology>
    </subcellularLocation>
</comment>
<keyword evidence="5 7" id="KW-0067">ATP-binding</keyword>
<keyword evidence="4" id="KW-0967">Endosome</keyword>
<dbReference type="Proteomes" id="UP000012073">
    <property type="component" value="Unassembled WGS sequence"/>
</dbReference>
<dbReference type="SUPFAM" id="SSF52540">
    <property type="entry name" value="P-loop containing nucleoside triphosphate hydrolases"/>
    <property type="match status" value="1"/>
</dbReference>
<dbReference type="KEGG" id="ccp:CHC_T00006748001"/>
<dbReference type="GO" id="GO:0016887">
    <property type="term" value="F:ATP hydrolysis activity"/>
    <property type="evidence" value="ECO:0007669"/>
    <property type="project" value="InterPro"/>
</dbReference>
<dbReference type="Pfam" id="PF09336">
    <property type="entry name" value="Vps4_C"/>
    <property type="match status" value="1"/>
</dbReference>
<dbReference type="InterPro" id="IPR027417">
    <property type="entry name" value="P-loop_NTPase"/>
</dbReference>
<dbReference type="FunFam" id="3.40.50.300:FF:000043">
    <property type="entry name" value="Vacuolar protein sorting-associated protein 4"/>
    <property type="match status" value="1"/>
</dbReference>
<dbReference type="OMA" id="IRRHEEW"/>
<dbReference type="GO" id="GO:0010008">
    <property type="term" value="C:endosome membrane"/>
    <property type="evidence" value="ECO:0007669"/>
    <property type="project" value="UniProtKB-SubCell"/>
</dbReference>
<dbReference type="InterPro" id="IPR007330">
    <property type="entry name" value="MIT_dom"/>
</dbReference>
<evidence type="ECO:0000259" key="10">
    <source>
        <dbReference type="SMART" id="SM00745"/>
    </source>
</evidence>
<dbReference type="OrthoDB" id="29072at2759"/>
<protein>
    <recommendedName>
        <fullName evidence="13">Vesicle-fusing ATPase</fullName>
    </recommendedName>
</protein>
<dbReference type="Pfam" id="PF00004">
    <property type="entry name" value="AAA"/>
    <property type="match status" value="1"/>
</dbReference>
<gene>
    <name evidence="11" type="ORF">CHC_T00006748001</name>
</gene>
<dbReference type="STRING" id="2769.R7QQE1"/>
<dbReference type="EMBL" id="HG002070">
    <property type="protein sequence ID" value="CDF39701.1"/>
    <property type="molecule type" value="Genomic_DNA"/>
</dbReference>
<evidence type="ECO:0000256" key="7">
    <source>
        <dbReference type="RuleBase" id="RU003651"/>
    </source>
</evidence>
<feature type="compositionally biased region" description="Gly residues" evidence="8">
    <location>
        <begin position="110"/>
        <end position="123"/>
    </location>
</feature>
<dbReference type="GO" id="GO:0007033">
    <property type="term" value="P:vacuole organization"/>
    <property type="evidence" value="ECO:0007669"/>
    <property type="project" value="TreeGrafter"/>
</dbReference>
<dbReference type="GeneID" id="17317768"/>
<evidence type="ECO:0000313" key="12">
    <source>
        <dbReference type="Proteomes" id="UP000012073"/>
    </source>
</evidence>
<reference evidence="12" key="1">
    <citation type="journal article" date="2013" name="Proc. Natl. Acad. Sci. U.S.A.">
        <title>Genome structure and metabolic features in the red seaweed Chondrus crispus shed light on evolution of the Archaeplastida.</title>
        <authorList>
            <person name="Collen J."/>
            <person name="Porcel B."/>
            <person name="Carre W."/>
            <person name="Ball S.G."/>
            <person name="Chaparro C."/>
            <person name="Tonon T."/>
            <person name="Barbeyron T."/>
            <person name="Michel G."/>
            <person name="Noel B."/>
            <person name="Valentin K."/>
            <person name="Elias M."/>
            <person name="Artiguenave F."/>
            <person name="Arun A."/>
            <person name="Aury J.M."/>
            <person name="Barbosa-Neto J.F."/>
            <person name="Bothwell J.H."/>
            <person name="Bouget F.Y."/>
            <person name="Brillet L."/>
            <person name="Cabello-Hurtado F."/>
            <person name="Capella-Gutierrez S."/>
            <person name="Charrier B."/>
            <person name="Cladiere L."/>
            <person name="Cock J.M."/>
            <person name="Coelho S.M."/>
            <person name="Colleoni C."/>
            <person name="Czjzek M."/>
            <person name="Da Silva C."/>
            <person name="Delage L."/>
            <person name="Denoeud F."/>
            <person name="Deschamps P."/>
            <person name="Dittami S.M."/>
            <person name="Gabaldon T."/>
            <person name="Gachon C.M."/>
            <person name="Groisillier A."/>
            <person name="Herve C."/>
            <person name="Jabbari K."/>
            <person name="Katinka M."/>
            <person name="Kloareg B."/>
            <person name="Kowalczyk N."/>
            <person name="Labadie K."/>
            <person name="Leblanc C."/>
            <person name="Lopez P.J."/>
            <person name="McLachlan D.H."/>
            <person name="Meslet-Cladiere L."/>
            <person name="Moustafa A."/>
            <person name="Nehr Z."/>
            <person name="Nyvall Collen P."/>
            <person name="Panaud O."/>
            <person name="Partensky F."/>
            <person name="Poulain J."/>
            <person name="Rensing S.A."/>
            <person name="Rousvoal S."/>
            <person name="Samson G."/>
            <person name="Symeonidi A."/>
            <person name="Weissenbach J."/>
            <person name="Zambounis A."/>
            <person name="Wincker P."/>
            <person name="Boyen C."/>
        </authorList>
    </citation>
    <scope>NUCLEOTIDE SEQUENCE [LARGE SCALE GENOMIC DNA]</scope>
    <source>
        <strain evidence="12">cv. Stackhouse</strain>
    </source>
</reference>
<dbReference type="PROSITE" id="PS00674">
    <property type="entry name" value="AAA"/>
    <property type="match status" value="1"/>
</dbReference>
<evidence type="ECO:0000313" key="11">
    <source>
        <dbReference type="EMBL" id="CDF39701.1"/>
    </source>
</evidence>
<dbReference type="GO" id="GO:0005524">
    <property type="term" value="F:ATP binding"/>
    <property type="evidence" value="ECO:0007669"/>
    <property type="project" value="UniProtKB-KW"/>
</dbReference>
<dbReference type="Gene3D" id="1.10.8.60">
    <property type="match status" value="1"/>
</dbReference>
<dbReference type="FunFam" id="1.10.8.60:FF:000015">
    <property type="entry name" value="vacuolar protein sorting-associated protein 4A"/>
    <property type="match status" value="1"/>
</dbReference>
<dbReference type="SUPFAM" id="SSF116846">
    <property type="entry name" value="MIT domain"/>
    <property type="match status" value="1"/>
</dbReference>
<organism evidence="11 12">
    <name type="scientific">Chondrus crispus</name>
    <name type="common">Carrageen Irish moss</name>
    <name type="synonym">Polymorpha crispa</name>
    <dbReference type="NCBI Taxonomy" id="2769"/>
    <lineage>
        <taxon>Eukaryota</taxon>
        <taxon>Rhodophyta</taxon>
        <taxon>Florideophyceae</taxon>
        <taxon>Rhodymeniophycidae</taxon>
        <taxon>Gigartinales</taxon>
        <taxon>Gigartinaceae</taxon>
        <taxon>Chondrus</taxon>
    </lineage>
</organism>
<evidence type="ECO:0008006" key="13">
    <source>
        <dbReference type="Google" id="ProtNLM"/>
    </source>
</evidence>
<evidence type="ECO:0000256" key="1">
    <source>
        <dbReference type="ARBA" id="ARBA00004481"/>
    </source>
</evidence>
<feature type="domain" description="AAA+ ATPase" evidence="9">
    <location>
        <begin position="190"/>
        <end position="325"/>
    </location>
</feature>
<dbReference type="AlphaFoldDB" id="R7QQE1"/>
<sequence>MADTSTFINQGFTHAERAIQYDKLACKSNEPENFDQAKHSYLRAVEYYFTALKYEKNDRIKASLREKISAYMDRAEIMKDWLTKYEQRQQEIRENGGPEDDDEPPKGDEGAGGGGGGGGGGGAATSKKGKAKKDDEGDKMRLQLGSAILTEKPDVKWDDVAGLEGAKDALKEAVILPQKFPQMFVGKRRPWKGILLYGPPGTGKSYLAKAVATEADAQFFSVSSSDLVSKWQGESEKLVRELFSMARASGKAIIFIDEIDALVSSRSDNESESSRRIKTEFLVQMDGVGKSTDGVLLLGATNIPWGLDDALLRRMERRVYIPLPEERARARMLEIHLGNTPHTLEKSDFTEIALQAKGFSGSDMGVLVRDAIMQPVRTLQNATFFKRITVEEEGRKMSKLTPCSPGDPVGEEMTLMTIKAEELHVPMVSRYDFELALAKTKPSVGQDNIAMHVKFTAEKGQSGV</sequence>
<keyword evidence="6" id="KW-0472">Membrane</keyword>
<evidence type="ECO:0000259" key="9">
    <source>
        <dbReference type="SMART" id="SM00382"/>
    </source>
</evidence>
<dbReference type="SMART" id="SM00382">
    <property type="entry name" value="AAA"/>
    <property type="match status" value="1"/>
</dbReference>
<dbReference type="Gene3D" id="3.40.50.300">
    <property type="entry name" value="P-loop containing nucleotide triphosphate hydrolases"/>
    <property type="match status" value="1"/>
</dbReference>
<evidence type="ECO:0000256" key="4">
    <source>
        <dbReference type="ARBA" id="ARBA00022753"/>
    </source>
</evidence>
<dbReference type="PANTHER" id="PTHR23074:SF83">
    <property type="entry name" value="VACUOLAR PROTEIN SORTING-ASSOCIATED PROTEIN 4A"/>
    <property type="match status" value="1"/>
</dbReference>
<dbReference type="PANTHER" id="PTHR23074">
    <property type="entry name" value="AAA DOMAIN-CONTAINING"/>
    <property type="match status" value="1"/>
</dbReference>
<evidence type="ECO:0000256" key="3">
    <source>
        <dbReference type="ARBA" id="ARBA00022741"/>
    </source>
</evidence>
<dbReference type="InterPro" id="IPR036181">
    <property type="entry name" value="MIT_dom_sf"/>
</dbReference>
<dbReference type="PhylomeDB" id="R7QQE1"/>